<feature type="transmembrane region" description="Helical" evidence="2">
    <location>
        <begin position="346"/>
        <end position="364"/>
    </location>
</feature>
<organism evidence="4">
    <name type="scientific">Blautia glucerasea</name>
    <dbReference type="NCBI Taxonomy" id="536633"/>
    <lineage>
        <taxon>Bacteria</taxon>
        <taxon>Bacillati</taxon>
        <taxon>Bacillota</taxon>
        <taxon>Clostridia</taxon>
        <taxon>Lachnospirales</taxon>
        <taxon>Lachnospiraceae</taxon>
        <taxon>Blautia</taxon>
    </lineage>
</organism>
<feature type="coiled-coil region" evidence="1">
    <location>
        <begin position="527"/>
        <end position="554"/>
    </location>
</feature>
<dbReference type="InterPro" id="IPR045611">
    <property type="entry name" value="DUF6449"/>
</dbReference>
<dbReference type="RefSeq" id="WP_156354003.1">
    <property type="nucleotide sequence ID" value="NZ_CACRST010000014.1"/>
</dbReference>
<feature type="transmembrane region" description="Helical" evidence="2">
    <location>
        <begin position="244"/>
        <end position="265"/>
    </location>
</feature>
<feature type="transmembrane region" description="Helical" evidence="2">
    <location>
        <begin position="65"/>
        <end position="90"/>
    </location>
</feature>
<dbReference type="EMBL" id="CACRST010000014">
    <property type="protein sequence ID" value="VYT06942.1"/>
    <property type="molecule type" value="Genomic_DNA"/>
</dbReference>
<keyword evidence="2" id="KW-0472">Membrane</keyword>
<dbReference type="AlphaFoldDB" id="A0A6N2TQF8"/>
<feature type="transmembrane region" description="Helical" evidence="2">
    <location>
        <begin position="178"/>
        <end position="201"/>
    </location>
</feature>
<sequence>MRSRTCSSKYVKTVSKGKGWLPAFLTLGYLLAFPVVSLLMIGNWGGLRYTTYQLEILYDNLWRDGFLLTGGVVVSLAAFLNGINGFLYLYSRKQTDFYHSLPVKRSRMFWNRVYTGLVYNLVPYVIMEFFAVCIGAARGFFSLKLMKAAVILLLLHLLLYFMVYFSVVLVLCITGNLLMGAVCLGAIYAYGPFFSLLIMGYRSVFYHTYTQEKTYGLIRFLQEAGSPAALALSFYKTYSQGKGMGFLLAIMFITAMFAVLAYLAYTRRASEAAERPMVYKKAALVLKFLVVVPCGLVSGYIFYLLPTNNMRIFWWIFGLILGTVMAHGIVEVVYGMDFHCFFKKKVQLLFAGGMVAACALIYQMDLFHYDKYLPSQDKIEAISLNLLPLGNWGNSHVVSFPDHTYEISDSDKWYRTELTQPNGKGIGDETYQVLQEILSNQEIRGDKAENDTESIGGGYFFRTGIKFRLSGGRNIYRRYSISAKESKDLLRALYEEENLKEYNQRILELDTEYLEEIYYNSADGNGYLIFQEDKEKAKKLIEALKQDIQESDSEDLLKVPCGSIQLGYVLPGRARADRMEPGEETYKQSAYGNCILYPSYKNTMKVLKETGYPLTVEETSVKKVSITYYREDGQTVTEDYTDEKEIEAVKKAAVPVMGNFAWLDYAEDISVSFEIEQGSTYMDLLEENLPDFIKEKQMLLKEETAIIGGADGPTSIYIKEKEE</sequence>
<feature type="domain" description="DUF6449" evidence="3">
    <location>
        <begin position="467"/>
        <end position="611"/>
    </location>
</feature>
<feature type="transmembrane region" description="Helical" evidence="2">
    <location>
        <begin position="149"/>
        <end position="171"/>
    </location>
</feature>
<keyword evidence="1" id="KW-0175">Coiled coil</keyword>
<feature type="transmembrane region" description="Helical" evidence="2">
    <location>
        <begin position="111"/>
        <end position="137"/>
    </location>
</feature>
<keyword evidence="2" id="KW-1133">Transmembrane helix</keyword>
<accession>A0A6N2TQF8</accession>
<name>A0A6N2TQF8_9FIRM</name>
<reference evidence="4" key="1">
    <citation type="submission" date="2019-11" db="EMBL/GenBank/DDBJ databases">
        <authorList>
            <person name="Feng L."/>
        </authorList>
    </citation>
    <scope>NUCLEOTIDE SEQUENCE</scope>
    <source>
        <strain evidence="4">BgluceraseaLFYP119</strain>
    </source>
</reference>
<keyword evidence="2" id="KW-0812">Transmembrane</keyword>
<feature type="transmembrane region" description="Helical" evidence="2">
    <location>
        <begin position="20"/>
        <end position="45"/>
    </location>
</feature>
<protein>
    <recommendedName>
        <fullName evidence="3">DUF6449 domain-containing protein</fullName>
    </recommendedName>
</protein>
<feature type="transmembrane region" description="Helical" evidence="2">
    <location>
        <begin position="312"/>
        <end position="334"/>
    </location>
</feature>
<evidence type="ECO:0000256" key="1">
    <source>
        <dbReference type="SAM" id="Coils"/>
    </source>
</evidence>
<gene>
    <name evidence="4" type="ORF">BGLFYP119_01681</name>
</gene>
<evidence type="ECO:0000259" key="3">
    <source>
        <dbReference type="Pfam" id="PF20047"/>
    </source>
</evidence>
<feature type="transmembrane region" description="Helical" evidence="2">
    <location>
        <begin position="285"/>
        <end position="306"/>
    </location>
</feature>
<dbReference type="Pfam" id="PF20047">
    <property type="entry name" value="DUF6449"/>
    <property type="match status" value="1"/>
</dbReference>
<evidence type="ECO:0000256" key="2">
    <source>
        <dbReference type="SAM" id="Phobius"/>
    </source>
</evidence>
<evidence type="ECO:0000313" key="4">
    <source>
        <dbReference type="EMBL" id="VYT06942.1"/>
    </source>
</evidence>
<proteinExistence type="predicted"/>